<dbReference type="AlphaFoldDB" id="A0A9X3M0G2"/>
<gene>
    <name evidence="1" type="ORF">L8V22_10800</name>
</gene>
<dbReference type="Proteomes" id="UP001146439">
    <property type="component" value="Unassembled WGS sequence"/>
</dbReference>
<sequence>MSELITSAYDGPKLTVSEMMEDPTFIPQRVVDGLQGQFLEDLFFRQAEANKGVVAFREAAAEYLADDAEEIAEFGEIPVSAPELGPLRAAYGIKSGEAIRISYEMRNENKVDQVNRHIQALEKTVIRHGINAVLGVFESAKIPELQASAPWTGGDPVKDVFDAVELVQSAHEGDDLNRQFDYEPNTILLHPASYTKLIRNEQMQKYYIGAAALDNPIFLNQNGDSIFGGLRDTELFGTLRVATSRLIEPGNAYVFEAQGVGFKSDTMPLTATPLYSEGGQSELGGPTMSWRSDLVRKRAIAVDNPKAVVKLTGIA</sequence>
<dbReference type="Pfam" id="PF25209">
    <property type="entry name" value="Phage_capsid_4"/>
    <property type="match status" value="1"/>
</dbReference>
<protein>
    <recommendedName>
        <fullName evidence="3">Major capsid protein</fullName>
    </recommendedName>
</protein>
<dbReference type="EMBL" id="JAKMUZ010000024">
    <property type="protein sequence ID" value="MCZ9297031.1"/>
    <property type="molecule type" value="Genomic_DNA"/>
</dbReference>
<reference evidence="1" key="1">
    <citation type="submission" date="2022-02" db="EMBL/GenBank/DDBJ databases">
        <title>Corynebacterium sp. from urogenital microbiome.</title>
        <authorList>
            <person name="Cappelli E.A."/>
            <person name="Ribeiro T.G."/>
            <person name="Peixe L."/>
        </authorList>
    </citation>
    <scope>NUCLEOTIDE SEQUENCE</scope>
    <source>
        <strain evidence="1">C21Ua_68</strain>
    </source>
</reference>
<organism evidence="1 2">
    <name type="scientific">Corynebacterium yonathiae</name>
    <dbReference type="NCBI Taxonomy" id="2913504"/>
    <lineage>
        <taxon>Bacteria</taxon>
        <taxon>Bacillati</taxon>
        <taxon>Actinomycetota</taxon>
        <taxon>Actinomycetes</taxon>
        <taxon>Mycobacteriales</taxon>
        <taxon>Corynebacteriaceae</taxon>
        <taxon>Corynebacterium</taxon>
    </lineage>
</organism>
<proteinExistence type="predicted"/>
<dbReference type="RefSeq" id="WP_269966531.1">
    <property type="nucleotide sequence ID" value="NZ_JAKMUZ010000024.1"/>
</dbReference>
<name>A0A9X3M0G2_9CORY</name>
<evidence type="ECO:0000313" key="1">
    <source>
        <dbReference type="EMBL" id="MCZ9297031.1"/>
    </source>
</evidence>
<evidence type="ECO:0000313" key="2">
    <source>
        <dbReference type="Proteomes" id="UP001146439"/>
    </source>
</evidence>
<accession>A0A9X3M0G2</accession>
<evidence type="ECO:0008006" key="3">
    <source>
        <dbReference type="Google" id="ProtNLM"/>
    </source>
</evidence>
<comment type="caution">
    <text evidence="1">The sequence shown here is derived from an EMBL/GenBank/DDBJ whole genome shotgun (WGS) entry which is preliminary data.</text>
</comment>